<dbReference type="InterPro" id="IPR019384">
    <property type="entry name" value="FHIP"/>
</dbReference>
<dbReference type="STRING" id="102285.A0A158QHV7"/>
<reference evidence="4" key="1">
    <citation type="submission" date="2016-04" db="UniProtKB">
        <authorList>
            <consortium name="WormBaseParasite"/>
        </authorList>
    </citation>
    <scope>IDENTIFICATION</scope>
</reference>
<accession>A0A158QHV7</accession>
<dbReference type="PANTHER" id="PTHR21705">
    <property type="entry name" value="RAI16 PROTEIN-RELATED"/>
    <property type="match status" value="1"/>
</dbReference>
<sequence>LQTLHTVCVALRHHIDLPSSELDLFWSVCLNPSKHVQGLHSENLEDTISSSPAHVSHFSADEIHSLCDLLVNYVHRDGSLLWLSRDSLLLLVASSSSNEGAGYHIANNSNLCEVLATDMVVLFTDIPRQLIDGNSIDDWPKLLSEVDVQMLKDHPLDKFLDHYEFCCSIMDLSNYMVKENMLTCLYKGFLLPVIGPEIQSVSRPELATATMYLEQILLKSKESKLLPFLLRFLFSDRNATHSDVFASHSFKHEITQALEQSFPLSEFSSFLGSNGFVPAANGNSYMDLFLRRIEASNTLAGIATLSLMNTILDLLCEDVMFELILKYLLSEPHTEVGQLVTNPSSLISSSGKYLALIPPYSSPSLRPNNASEAIRWESSQNGDLSSFRINQSTMANLVTESDLEVIECQRLRNNRMQNCLLEVRKLIAERKAACGDWRFPYDLGNPSPSIVPFAHINGNLLGPLPQSGLQNIRACDTTVNPSGNVSSSTDRNQWEFDGFTQMATEDDSILADLERFSALLRAPTVSTPSFTRKVGANNCKLTSGKRRRLHRQRVKKESTHLEDIKRTSSLYDITYVDIDSDEFAESGENSLHPQADRMIQSTLIRRVSISSTNSATSQQSMELSLTESSEKIPPGLEEITRKGGVSDLMIYLDRIPGENCVYTKSVESRFEAFMRKFDEKNQELELSGNCSEFKGGDVLRGVDSGFASVDSALMKTSSSGLKSLSNEAVSFYPGPFLTAILKLVNEMPSNYLYTNLQVTRLVTHLMALPLSIVRLQLLPLSSQETHSPNAYPNLYTTLKAVRQRFDCYVNLHFSVPLNPSTESAVTFASLVEGLRKTVFPQGKNQAVSHAYRPSVMKSSKRLSWLISRLRLSSLKSALTPSLSSQSSTGSSPTRASGKINCDHEWRTLAMHHLGGIASSSSSNLVPLKTVKDEKSGNIIMALFVFEEFCRELSALCLEHSVAL</sequence>
<feature type="domain" description="FHF complex subunit HOOK-interacting protein C-terminal" evidence="3">
    <location>
        <begin position="734"/>
        <end position="809"/>
    </location>
</feature>
<protein>
    <submittedName>
        <fullName evidence="4">DUF5917 domain-containing protein</fullName>
    </submittedName>
</protein>
<evidence type="ECO:0000313" key="4">
    <source>
        <dbReference type="WBParaSite" id="HNAJ_0000813701-mRNA-1"/>
    </source>
</evidence>
<evidence type="ECO:0000259" key="3">
    <source>
        <dbReference type="Pfam" id="PF19314"/>
    </source>
</evidence>
<organism evidence="4">
    <name type="scientific">Rodentolepis nana</name>
    <name type="common">Dwarf tapeworm</name>
    <name type="synonym">Hymenolepis nana</name>
    <dbReference type="NCBI Taxonomy" id="102285"/>
    <lineage>
        <taxon>Eukaryota</taxon>
        <taxon>Metazoa</taxon>
        <taxon>Spiralia</taxon>
        <taxon>Lophotrochozoa</taxon>
        <taxon>Platyhelminthes</taxon>
        <taxon>Cestoda</taxon>
        <taxon>Eucestoda</taxon>
        <taxon>Cyclophyllidea</taxon>
        <taxon>Hymenolepididae</taxon>
        <taxon>Rodentolepis</taxon>
    </lineage>
</organism>
<comment type="similarity">
    <text evidence="1">Belongs to the FHIP family.</text>
</comment>
<evidence type="ECO:0000256" key="2">
    <source>
        <dbReference type="SAM" id="MobiDB-lite"/>
    </source>
</evidence>
<feature type="compositionally biased region" description="Polar residues" evidence="2">
    <location>
        <begin position="610"/>
        <end position="627"/>
    </location>
</feature>
<dbReference type="PANTHER" id="PTHR21705:SF11">
    <property type="entry name" value="FHIP FAMILY PROTEIN CG3558"/>
    <property type="match status" value="1"/>
</dbReference>
<dbReference type="InterPro" id="IPR045669">
    <property type="entry name" value="FHIP_C"/>
</dbReference>
<name>A0A158QHV7_RODNA</name>
<dbReference type="AlphaFoldDB" id="A0A158QHV7"/>
<dbReference type="WBParaSite" id="HNAJ_0000813701-mRNA-1">
    <property type="protein sequence ID" value="HNAJ_0000813701-mRNA-1"/>
    <property type="gene ID" value="HNAJ_0000813701"/>
</dbReference>
<dbReference type="Pfam" id="PF10257">
    <property type="entry name" value="RAI16-like"/>
    <property type="match status" value="1"/>
</dbReference>
<feature type="region of interest" description="Disordered" evidence="2">
    <location>
        <begin position="610"/>
        <end position="630"/>
    </location>
</feature>
<evidence type="ECO:0000256" key="1">
    <source>
        <dbReference type="ARBA" id="ARBA00024336"/>
    </source>
</evidence>
<dbReference type="Pfam" id="PF19314">
    <property type="entry name" value="DUF5917"/>
    <property type="match status" value="1"/>
</dbReference>
<proteinExistence type="inferred from homology"/>